<dbReference type="Pfam" id="PF13041">
    <property type="entry name" value="PPR_2"/>
    <property type="match status" value="2"/>
</dbReference>
<gene>
    <name evidence="3" type="ORF">M0R45_009734</name>
</gene>
<protein>
    <recommendedName>
        <fullName evidence="5">Chlororespiratory reduction 21</fullName>
    </recommendedName>
</protein>
<name>A0AAW1Y5A9_RUBAR</name>
<dbReference type="GO" id="GO:0003723">
    <property type="term" value="F:RNA binding"/>
    <property type="evidence" value="ECO:0007669"/>
    <property type="project" value="InterPro"/>
</dbReference>
<dbReference type="PANTHER" id="PTHR47926">
    <property type="entry name" value="PENTATRICOPEPTIDE REPEAT-CONTAINING PROTEIN"/>
    <property type="match status" value="1"/>
</dbReference>
<evidence type="ECO:0000313" key="4">
    <source>
        <dbReference type="Proteomes" id="UP001457282"/>
    </source>
</evidence>
<sequence>MPSFLKQLNGLHKNSLSYYSHLIDHCLSLKSLSFVNILHAQVIKVGLNTHTFLGNRFLDVYFRFGTLCDALRVFDEITDKNIVSRNICLKGFCRFGEPERAQRVFDEMPERDVVSWNSMISGYVSCGCIDNAMGMFSKMQISGGRPSEYTFSIVMSAVSSASHGRQIHGGMIRKGLSLSNVVLGNSLIDMYARLGFMDYAFGVFLTMEEMDIISWNTLIWGCHRSGYEELAISQFVFMRSTEHSPDEFTISTVINVCCNLLDLGRGKQIIAFSFKVGFFSNSIVSSAAIDMFSKCNRLEDAVRLFQELSWLDPAVCNSMISSYARHGCVEDAVQLFVLTLRKNLRPTEFTLSSVLSSTSTFFPVEQGFQIHSWVIKLGFESDAIVACSLIDLYAKVGLINYAMKIFASMGVKDLISWNTMIMGLAHNSKVFETLDTFKELVSEGMPADTVTLAGVLLACNFGSFVDEGMSIFRSMEKEYGILPTEEHYTCIVDLLSRAGKLKEAMNIVEAMPYEPSSMTWESILRACAIQQDIKLTERVAQLMMKSEPQSSLPYLVLARAYEMRGRWESMIRVTKEMKHKGIKNVIGCSWIGIQKHVYTFKADQLQPHRGKDIYMILRLLFWEMEAEGYIDNITKWR</sequence>
<evidence type="ECO:0008006" key="5">
    <source>
        <dbReference type="Google" id="ProtNLM"/>
    </source>
</evidence>
<keyword evidence="4" id="KW-1185">Reference proteome</keyword>
<dbReference type="Pfam" id="PF01535">
    <property type="entry name" value="PPR"/>
    <property type="match status" value="5"/>
</dbReference>
<feature type="repeat" description="PPR" evidence="2">
    <location>
        <begin position="312"/>
        <end position="346"/>
    </location>
</feature>
<dbReference type="GO" id="GO:0009451">
    <property type="term" value="P:RNA modification"/>
    <property type="evidence" value="ECO:0007669"/>
    <property type="project" value="InterPro"/>
</dbReference>
<reference evidence="3 4" key="1">
    <citation type="journal article" date="2023" name="G3 (Bethesda)">
        <title>A chromosome-length genome assembly and annotation of blackberry (Rubus argutus, cv. 'Hillquist').</title>
        <authorList>
            <person name="Bruna T."/>
            <person name="Aryal R."/>
            <person name="Dudchenko O."/>
            <person name="Sargent D.J."/>
            <person name="Mead D."/>
            <person name="Buti M."/>
            <person name="Cavallini A."/>
            <person name="Hytonen T."/>
            <person name="Andres J."/>
            <person name="Pham M."/>
            <person name="Weisz D."/>
            <person name="Mascagni F."/>
            <person name="Usai G."/>
            <person name="Natali L."/>
            <person name="Bassil N."/>
            <person name="Fernandez G.E."/>
            <person name="Lomsadze A."/>
            <person name="Armour M."/>
            <person name="Olukolu B."/>
            <person name="Poorten T."/>
            <person name="Britton C."/>
            <person name="Davik J."/>
            <person name="Ashrafi H."/>
            <person name="Aiden E.L."/>
            <person name="Borodovsky M."/>
            <person name="Worthington M."/>
        </authorList>
    </citation>
    <scope>NUCLEOTIDE SEQUENCE [LARGE SCALE GENOMIC DNA]</scope>
    <source>
        <strain evidence="3">PI 553951</strain>
    </source>
</reference>
<dbReference type="Proteomes" id="UP001457282">
    <property type="component" value="Unassembled WGS sequence"/>
</dbReference>
<comment type="caution">
    <text evidence="3">The sequence shown here is derived from an EMBL/GenBank/DDBJ whole genome shotgun (WGS) entry which is preliminary data.</text>
</comment>
<dbReference type="AlphaFoldDB" id="A0AAW1Y5A9"/>
<feature type="repeat" description="PPR" evidence="2">
    <location>
        <begin position="81"/>
        <end position="111"/>
    </location>
</feature>
<dbReference type="PANTHER" id="PTHR47926:SF479">
    <property type="entry name" value="PENTACOTRIPEPTIDE-REPEAT REGION OF PRORP DOMAIN-CONTAINING PROTEIN"/>
    <property type="match status" value="1"/>
</dbReference>
<organism evidence="3 4">
    <name type="scientific">Rubus argutus</name>
    <name type="common">Southern blackberry</name>
    <dbReference type="NCBI Taxonomy" id="59490"/>
    <lineage>
        <taxon>Eukaryota</taxon>
        <taxon>Viridiplantae</taxon>
        <taxon>Streptophyta</taxon>
        <taxon>Embryophyta</taxon>
        <taxon>Tracheophyta</taxon>
        <taxon>Spermatophyta</taxon>
        <taxon>Magnoliopsida</taxon>
        <taxon>eudicotyledons</taxon>
        <taxon>Gunneridae</taxon>
        <taxon>Pentapetalae</taxon>
        <taxon>rosids</taxon>
        <taxon>fabids</taxon>
        <taxon>Rosales</taxon>
        <taxon>Rosaceae</taxon>
        <taxon>Rosoideae</taxon>
        <taxon>Rosoideae incertae sedis</taxon>
        <taxon>Rubus</taxon>
    </lineage>
</organism>
<dbReference type="FunFam" id="1.25.40.10:FF:001093">
    <property type="entry name" value="Pentatricopeptide repeat-containing protein At2g34400"/>
    <property type="match status" value="1"/>
</dbReference>
<dbReference type="FunFam" id="1.25.40.10:FF:000285">
    <property type="entry name" value="Pentatricopeptide repeat-containing protein, chloroplastic"/>
    <property type="match status" value="1"/>
</dbReference>
<dbReference type="FunFam" id="1.25.40.10:FF:000442">
    <property type="entry name" value="Pentatricopeptide repeat-containing protein At3g49710"/>
    <property type="match status" value="1"/>
</dbReference>
<feature type="repeat" description="PPR" evidence="2">
    <location>
        <begin position="112"/>
        <end position="146"/>
    </location>
</feature>
<keyword evidence="1" id="KW-0677">Repeat</keyword>
<proteinExistence type="predicted"/>
<dbReference type="PROSITE" id="PS51375">
    <property type="entry name" value="PPR"/>
    <property type="match status" value="5"/>
</dbReference>
<dbReference type="InterPro" id="IPR046848">
    <property type="entry name" value="E_motif"/>
</dbReference>
<feature type="repeat" description="PPR" evidence="2">
    <location>
        <begin position="413"/>
        <end position="447"/>
    </location>
</feature>
<accession>A0AAW1Y5A9</accession>
<dbReference type="Gene3D" id="1.25.40.10">
    <property type="entry name" value="Tetratricopeptide repeat domain"/>
    <property type="match status" value="5"/>
</dbReference>
<evidence type="ECO:0000313" key="3">
    <source>
        <dbReference type="EMBL" id="KAK9944154.1"/>
    </source>
</evidence>
<dbReference type="InterPro" id="IPR046960">
    <property type="entry name" value="PPR_At4g14850-like_plant"/>
</dbReference>
<evidence type="ECO:0000256" key="2">
    <source>
        <dbReference type="PROSITE-ProRule" id="PRU00708"/>
    </source>
</evidence>
<dbReference type="InterPro" id="IPR011990">
    <property type="entry name" value="TPR-like_helical_dom_sf"/>
</dbReference>
<evidence type="ECO:0000256" key="1">
    <source>
        <dbReference type="ARBA" id="ARBA00022737"/>
    </source>
</evidence>
<dbReference type="NCBIfam" id="TIGR00756">
    <property type="entry name" value="PPR"/>
    <property type="match status" value="4"/>
</dbReference>
<dbReference type="InterPro" id="IPR002885">
    <property type="entry name" value="PPR_rpt"/>
</dbReference>
<dbReference type="EMBL" id="JBEDUW010000002">
    <property type="protein sequence ID" value="KAK9944154.1"/>
    <property type="molecule type" value="Genomic_DNA"/>
</dbReference>
<dbReference type="Pfam" id="PF20431">
    <property type="entry name" value="E_motif"/>
    <property type="match status" value="1"/>
</dbReference>
<feature type="repeat" description="PPR" evidence="2">
    <location>
        <begin position="211"/>
        <end position="245"/>
    </location>
</feature>